<dbReference type="Proteomes" id="UP000054314">
    <property type="component" value="Unassembled WGS sequence"/>
</dbReference>
<dbReference type="InterPro" id="IPR001932">
    <property type="entry name" value="PPM-type_phosphatase-like_dom"/>
</dbReference>
<proteinExistence type="predicted"/>
<dbReference type="PANTHER" id="PTHR43156">
    <property type="entry name" value="STAGE II SPORULATION PROTEIN E-RELATED"/>
    <property type="match status" value="1"/>
</dbReference>
<sequence>MPYTELDRRALRVLLVEDDDADAVLVSELFADSGVAVDLRRARTLAEAAGLLDVDCVLLDLGLPDAYGLGAIQRLLTGPRVPAVVVLTGRTESGLGLRAVAAGAQDYLVKGEVTAELLGRTVRYAAERRRAEVQERDLYRAQLRASETSRLERALLPTPLVGDGAMEVLVGYRAGRDGLLGGDFYDVVERADGSVAAVVGDVAGHGPDEAALGAQLRTAWRTSVLAGLPPAQVLDVTEQILSAERGRPEIFATLVMVVIDPERTSMELFLCGHPTPFLLDDPTTALPAGERGRALGIPVLGGWRSSRVELGPSWRVVLFTDGVLETTIDGGTARLGEEGLQRVMAEQVRAHRADPDQGTDLVERILEKVRALHGGDLVDDTALVVLGWGQR</sequence>
<dbReference type="InterPro" id="IPR011006">
    <property type="entry name" value="CheY-like_superfamily"/>
</dbReference>
<gene>
    <name evidence="4" type="ORF">N869_14900</name>
</gene>
<dbReference type="InterPro" id="IPR052016">
    <property type="entry name" value="Bact_Sigma-Reg"/>
</dbReference>
<protein>
    <submittedName>
        <fullName evidence="4">Serine/threonine protein phosphatase</fullName>
    </submittedName>
</protein>
<dbReference type="Pfam" id="PF07228">
    <property type="entry name" value="SpoIIE"/>
    <property type="match status" value="1"/>
</dbReference>
<dbReference type="SMART" id="SM00448">
    <property type="entry name" value="REC"/>
    <property type="match status" value="1"/>
</dbReference>
<dbReference type="SMART" id="SM00331">
    <property type="entry name" value="PP2C_SIG"/>
    <property type="match status" value="1"/>
</dbReference>
<dbReference type="AlphaFoldDB" id="A0A0A0BY54"/>
<evidence type="ECO:0000259" key="3">
    <source>
        <dbReference type="PROSITE" id="PS50110"/>
    </source>
</evidence>
<dbReference type="GO" id="GO:0016791">
    <property type="term" value="F:phosphatase activity"/>
    <property type="evidence" value="ECO:0007669"/>
    <property type="project" value="TreeGrafter"/>
</dbReference>
<dbReference type="CDD" id="cd00156">
    <property type="entry name" value="REC"/>
    <property type="match status" value="1"/>
</dbReference>
<dbReference type="Gene3D" id="3.60.40.10">
    <property type="entry name" value="PPM-type phosphatase domain"/>
    <property type="match status" value="1"/>
</dbReference>
<dbReference type="SUPFAM" id="SSF52172">
    <property type="entry name" value="CheY-like"/>
    <property type="match status" value="1"/>
</dbReference>
<name>A0A0A0BY54_9CELL</name>
<organism evidence="4 5">
    <name type="scientific">Cellulomonas bogoriensis 69B4 = DSM 16987</name>
    <dbReference type="NCBI Taxonomy" id="1386082"/>
    <lineage>
        <taxon>Bacteria</taxon>
        <taxon>Bacillati</taxon>
        <taxon>Actinomycetota</taxon>
        <taxon>Actinomycetes</taxon>
        <taxon>Micrococcales</taxon>
        <taxon>Cellulomonadaceae</taxon>
        <taxon>Cellulomonas</taxon>
    </lineage>
</organism>
<dbReference type="InterPro" id="IPR036457">
    <property type="entry name" value="PPM-type-like_dom_sf"/>
</dbReference>
<dbReference type="OrthoDB" id="5181538at2"/>
<dbReference type="EMBL" id="AXCZ01000050">
    <property type="protein sequence ID" value="KGM13308.1"/>
    <property type="molecule type" value="Genomic_DNA"/>
</dbReference>
<keyword evidence="2" id="KW-0597">Phosphoprotein</keyword>
<reference evidence="4 5" key="1">
    <citation type="submission" date="2013-08" db="EMBL/GenBank/DDBJ databases">
        <title>Genome sequencing of Cellulomonas bogoriensis 69B4.</title>
        <authorList>
            <person name="Chen F."/>
            <person name="Li Y."/>
            <person name="Wang G."/>
        </authorList>
    </citation>
    <scope>NUCLEOTIDE SEQUENCE [LARGE SCALE GENOMIC DNA]</scope>
    <source>
        <strain evidence="4 5">69B4</strain>
    </source>
</reference>
<evidence type="ECO:0000256" key="1">
    <source>
        <dbReference type="ARBA" id="ARBA00022801"/>
    </source>
</evidence>
<dbReference type="GO" id="GO:0000160">
    <property type="term" value="P:phosphorelay signal transduction system"/>
    <property type="evidence" value="ECO:0007669"/>
    <property type="project" value="InterPro"/>
</dbReference>
<keyword evidence="1" id="KW-0378">Hydrolase</keyword>
<keyword evidence="5" id="KW-1185">Reference proteome</keyword>
<dbReference type="Pfam" id="PF00072">
    <property type="entry name" value="Response_reg"/>
    <property type="match status" value="1"/>
</dbReference>
<evidence type="ECO:0000313" key="5">
    <source>
        <dbReference type="Proteomes" id="UP000054314"/>
    </source>
</evidence>
<evidence type="ECO:0000256" key="2">
    <source>
        <dbReference type="PROSITE-ProRule" id="PRU00169"/>
    </source>
</evidence>
<evidence type="ECO:0000313" key="4">
    <source>
        <dbReference type="EMBL" id="KGM13308.1"/>
    </source>
</evidence>
<dbReference type="InterPro" id="IPR001789">
    <property type="entry name" value="Sig_transdc_resp-reg_receiver"/>
</dbReference>
<dbReference type="RefSeq" id="WP_052105168.1">
    <property type="nucleotide sequence ID" value="NZ_AXCZ01000050.1"/>
</dbReference>
<dbReference type="Gene3D" id="3.40.50.2300">
    <property type="match status" value="1"/>
</dbReference>
<feature type="modified residue" description="4-aspartylphosphate" evidence="2">
    <location>
        <position position="60"/>
    </location>
</feature>
<feature type="domain" description="Response regulatory" evidence="3">
    <location>
        <begin position="12"/>
        <end position="125"/>
    </location>
</feature>
<dbReference type="SUPFAM" id="SSF81606">
    <property type="entry name" value="PP2C-like"/>
    <property type="match status" value="1"/>
</dbReference>
<accession>A0A0A0BY54</accession>
<dbReference type="PANTHER" id="PTHR43156:SF2">
    <property type="entry name" value="STAGE II SPORULATION PROTEIN E"/>
    <property type="match status" value="1"/>
</dbReference>
<dbReference type="PROSITE" id="PS50110">
    <property type="entry name" value="RESPONSE_REGULATORY"/>
    <property type="match status" value="1"/>
</dbReference>
<comment type="caution">
    <text evidence="4">The sequence shown here is derived from an EMBL/GenBank/DDBJ whole genome shotgun (WGS) entry which is preliminary data.</text>
</comment>